<dbReference type="VEuPathDB" id="MicrosporidiaDB:NEQG_02288"/>
<gene>
    <name evidence="2" type="ORF">NEQG_02288</name>
</gene>
<feature type="region of interest" description="Disordered" evidence="1">
    <location>
        <begin position="119"/>
        <end position="193"/>
    </location>
</feature>
<dbReference type="AlphaFoldDB" id="I3EDW0"/>
<accession>I3EDW0</accession>
<proteinExistence type="predicted"/>
<protein>
    <submittedName>
        <fullName evidence="2">Uncharacterized protein</fullName>
    </submittedName>
</protein>
<organism evidence="2 3">
    <name type="scientific">Nematocida parisii (strain ERTm3)</name>
    <name type="common">Nematode killer fungus</name>
    <dbReference type="NCBI Taxonomy" id="935791"/>
    <lineage>
        <taxon>Eukaryota</taxon>
        <taxon>Fungi</taxon>
        <taxon>Fungi incertae sedis</taxon>
        <taxon>Microsporidia</taxon>
        <taxon>Nematocida</taxon>
    </lineage>
</organism>
<dbReference type="InParanoid" id="I3EDW0"/>
<evidence type="ECO:0000313" key="2">
    <source>
        <dbReference type="EMBL" id="EIJ87407.1"/>
    </source>
</evidence>
<evidence type="ECO:0000313" key="3">
    <source>
        <dbReference type="Proteomes" id="UP000002872"/>
    </source>
</evidence>
<feature type="compositionally biased region" description="Basic and acidic residues" evidence="1">
    <location>
        <begin position="119"/>
        <end position="139"/>
    </location>
</feature>
<feature type="compositionally biased region" description="Low complexity" evidence="1">
    <location>
        <begin position="182"/>
        <end position="193"/>
    </location>
</feature>
<dbReference type="HOGENOM" id="CLU_1409143_0_0_1"/>
<keyword evidence="3" id="KW-1185">Reference proteome</keyword>
<dbReference type="EMBL" id="GL870882">
    <property type="protein sequence ID" value="EIJ87407.1"/>
    <property type="molecule type" value="Genomic_DNA"/>
</dbReference>
<dbReference type="Proteomes" id="UP000002872">
    <property type="component" value="Unassembled WGS sequence"/>
</dbReference>
<evidence type="ECO:0000256" key="1">
    <source>
        <dbReference type="SAM" id="MobiDB-lite"/>
    </source>
</evidence>
<sequence>MGSNYGWDEYWPLYEENDYNFNIEDFDLANGYNSTTQKKILNLSQNTQSQNLIDMNNNNDIFYSETEADYEQCELSEKKRLSSLSNSDTDDLSSETLECLLKKSLTPMNEEYYKFYFEKKKPKKPEKSDNTTEEIKEQENLGNTTEEIKKSENLGNTTEEIKKSENLGNTTEEIKKSENLDDNSNNSNLKEIQ</sequence>
<reference evidence="2" key="1">
    <citation type="submission" date="2011-01" db="EMBL/GenBank/DDBJ databases">
        <title>The Genome Sequence of Nematocida parisii strain ERTm3.</title>
        <authorList>
            <consortium name="The Broad Institute Genome Sequencing Platform"/>
            <consortium name="The Broad Institute Genome Sequencing Center for Infectious Disease"/>
            <person name="Cuomo C."/>
            <person name="Troemel E."/>
            <person name="Young S.K."/>
            <person name="Zeng Q."/>
            <person name="Gargeya S."/>
            <person name="Fitzgerald M."/>
            <person name="Haas B."/>
            <person name="Abouelleil A."/>
            <person name="Alvarado L."/>
            <person name="Arachchi H.M."/>
            <person name="Berlin A."/>
            <person name="Chapman S.B."/>
            <person name="Gearin G."/>
            <person name="Goldberg J."/>
            <person name="Griggs A."/>
            <person name="Gujja S."/>
            <person name="Hansen M."/>
            <person name="Heiman D."/>
            <person name="Howarth C."/>
            <person name="Larimer J."/>
            <person name="Lui A."/>
            <person name="MacDonald P.J.P."/>
            <person name="McCowen C."/>
            <person name="Montmayeur A."/>
            <person name="Murphy C."/>
            <person name="Neiman D."/>
            <person name="Pearson M."/>
            <person name="Priest M."/>
            <person name="Roberts A."/>
            <person name="Saif S."/>
            <person name="Shea T."/>
            <person name="Sisk P."/>
            <person name="Stolte C."/>
            <person name="Sykes S."/>
            <person name="Wortman J."/>
            <person name="Nusbaum C."/>
            <person name="Birren B."/>
        </authorList>
    </citation>
    <scope>NUCLEOTIDE SEQUENCE</scope>
    <source>
        <strain evidence="2">ERTm3</strain>
    </source>
</reference>
<name>I3EDW0_NEMP3</name>